<feature type="domain" description="Lipase" evidence="7">
    <location>
        <begin position="16"/>
        <end position="303"/>
    </location>
</feature>
<comment type="subcellular location">
    <subcellularLocation>
        <location evidence="1">Secreted</location>
    </subcellularLocation>
</comment>
<evidence type="ECO:0000256" key="3">
    <source>
        <dbReference type="ARBA" id="ARBA00022525"/>
    </source>
</evidence>
<keyword evidence="5" id="KW-0479">Metal-binding</keyword>
<dbReference type="PRINTS" id="PR00821">
    <property type="entry name" value="TAGLIPASE"/>
</dbReference>
<dbReference type="GO" id="GO:0052689">
    <property type="term" value="F:carboxylic ester hydrolase activity"/>
    <property type="evidence" value="ECO:0007669"/>
    <property type="project" value="InterPro"/>
</dbReference>
<evidence type="ECO:0000313" key="8">
    <source>
        <dbReference type="EMBL" id="KAK8389868.1"/>
    </source>
</evidence>
<dbReference type="GO" id="GO:0016298">
    <property type="term" value="F:lipase activity"/>
    <property type="evidence" value="ECO:0007669"/>
    <property type="project" value="InterPro"/>
</dbReference>
<feature type="active site" description="Nucleophile" evidence="4">
    <location>
        <position position="160"/>
    </location>
</feature>
<dbReference type="Pfam" id="PF00151">
    <property type="entry name" value="Lipase"/>
    <property type="match status" value="1"/>
</dbReference>
<dbReference type="InterPro" id="IPR029058">
    <property type="entry name" value="AB_hydrolase_fold"/>
</dbReference>
<evidence type="ECO:0000256" key="6">
    <source>
        <dbReference type="RuleBase" id="RU004262"/>
    </source>
</evidence>
<sequence length="460" mass="49627">MTATTTPPPGCFAGYGCFPIDGVWGGSERPVSLHPLPPANVTPTYCLHTPARPHCHVLDAENSSTFTSSSFHQSSSSLILLTHGYLESTQLRWVQEMVGALLSTGEGVGVITVDWSKAAPPTYAQAVANIRLVGVMVGHVVSRLVDMGVSEKAIHLIGHSLGAHLMAYAAAHFTVTRGLQVGRLTGLDPAGPYFASTAPEVRLDPSDAAFVDVIHTDTPTRPWELDRLGAAEAMGHLDFYPNGGRQQAGCQGSAAAHIDREETVAGGVLSYIGCSHRRSFQFFTETITNRRCRFVGVECTSHRRTPCLVKVSSPTLLERIFLGTNPERPFCAEQYRVTLITSGHSGQGDLAHFTVTLRGHLRTVTIPAPESASWVEAGGQVSWLGWGSGELSGLYNLRVEYEEDHNLLQALVWRFQPPTLSVEAFIVQMLSTGATVRFPFCGAEMQAGQSYTLLPNAGCQ</sequence>
<name>A0AAW0TS38_SCYPA</name>
<feature type="active site" description="Charge relay system" evidence="4">
    <location>
        <position position="276"/>
    </location>
</feature>
<dbReference type="InterPro" id="IPR013818">
    <property type="entry name" value="Lipase"/>
</dbReference>
<dbReference type="EMBL" id="JARAKH010000026">
    <property type="protein sequence ID" value="KAK8389868.1"/>
    <property type="molecule type" value="Genomic_DNA"/>
</dbReference>
<protein>
    <recommendedName>
        <fullName evidence="7">Lipase domain-containing protein</fullName>
    </recommendedName>
</protein>
<feature type="binding site" evidence="5">
    <location>
        <position position="204"/>
    </location>
    <ligand>
        <name>Ca(2+)</name>
        <dbReference type="ChEBI" id="CHEBI:29108"/>
    </ligand>
</feature>
<evidence type="ECO:0000313" key="9">
    <source>
        <dbReference type="Proteomes" id="UP001487740"/>
    </source>
</evidence>
<evidence type="ECO:0000256" key="5">
    <source>
        <dbReference type="PIRSR" id="PIRSR000865-2"/>
    </source>
</evidence>
<dbReference type="PANTHER" id="PTHR11610">
    <property type="entry name" value="LIPASE"/>
    <property type="match status" value="1"/>
</dbReference>
<dbReference type="Gene3D" id="3.40.50.1820">
    <property type="entry name" value="alpha/beta hydrolase"/>
    <property type="match status" value="1"/>
</dbReference>
<reference evidence="8 9" key="1">
    <citation type="submission" date="2023-03" db="EMBL/GenBank/DDBJ databases">
        <title>High-quality genome of Scylla paramamosain provides insights in environmental adaptation.</title>
        <authorList>
            <person name="Zhang L."/>
        </authorList>
    </citation>
    <scope>NUCLEOTIDE SEQUENCE [LARGE SCALE GENOMIC DNA]</scope>
    <source>
        <strain evidence="8">LZ_2023a</strain>
        <tissue evidence="8">Muscle</tissue>
    </source>
</reference>
<dbReference type="PANTHER" id="PTHR11610:SF185">
    <property type="entry name" value="LD47264P"/>
    <property type="match status" value="1"/>
</dbReference>
<evidence type="ECO:0000256" key="1">
    <source>
        <dbReference type="ARBA" id="ARBA00004613"/>
    </source>
</evidence>
<keyword evidence="9" id="KW-1185">Reference proteome</keyword>
<comment type="caution">
    <text evidence="8">The sequence shown here is derived from an EMBL/GenBank/DDBJ whole genome shotgun (WGS) entry which is preliminary data.</text>
</comment>
<feature type="binding site" evidence="5">
    <location>
        <position position="202"/>
    </location>
    <ligand>
        <name>Ca(2+)</name>
        <dbReference type="ChEBI" id="CHEBI:29108"/>
    </ligand>
</feature>
<dbReference type="SUPFAM" id="SSF53474">
    <property type="entry name" value="alpha/beta-Hydrolases"/>
    <property type="match status" value="1"/>
</dbReference>
<feature type="active site" description="Charge relay system" evidence="4">
    <location>
        <position position="188"/>
    </location>
</feature>
<evidence type="ECO:0000256" key="4">
    <source>
        <dbReference type="PIRSR" id="PIRSR000865-1"/>
    </source>
</evidence>
<accession>A0AAW0TS38</accession>
<dbReference type="GO" id="GO:0005615">
    <property type="term" value="C:extracellular space"/>
    <property type="evidence" value="ECO:0007669"/>
    <property type="project" value="TreeGrafter"/>
</dbReference>
<dbReference type="AlphaFoldDB" id="A0AAW0TS38"/>
<dbReference type="Proteomes" id="UP001487740">
    <property type="component" value="Unassembled WGS sequence"/>
</dbReference>
<dbReference type="GO" id="GO:0016042">
    <property type="term" value="P:lipid catabolic process"/>
    <property type="evidence" value="ECO:0007669"/>
    <property type="project" value="TreeGrafter"/>
</dbReference>
<dbReference type="InterPro" id="IPR016272">
    <property type="entry name" value="Lipase_LIPH"/>
</dbReference>
<dbReference type="GO" id="GO:0046872">
    <property type="term" value="F:metal ion binding"/>
    <property type="evidence" value="ECO:0007669"/>
    <property type="project" value="UniProtKB-KW"/>
</dbReference>
<proteinExistence type="inferred from homology"/>
<evidence type="ECO:0000259" key="7">
    <source>
        <dbReference type="Pfam" id="PF00151"/>
    </source>
</evidence>
<gene>
    <name evidence="8" type="ORF">O3P69_012802</name>
</gene>
<feature type="binding site" evidence="5">
    <location>
        <position position="207"/>
    </location>
    <ligand>
        <name>Ca(2+)</name>
        <dbReference type="ChEBI" id="CHEBI:29108"/>
    </ligand>
</feature>
<dbReference type="PIRSF" id="PIRSF000865">
    <property type="entry name" value="Lipoprotein_lipase_LIPH"/>
    <property type="match status" value="1"/>
</dbReference>
<keyword evidence="3" id="KW-0964">Secreted</keyword>
<organism evidence="8 9">
    <name type="scientific">Scylla paramamosain</name>
    <name type="common">Mud crab</name>
    <dbReference type="NCBI Taxonomy" id="85552"/>
    <lineage>
        <taxon>Eukaryota</taxon>
        <taxon>Metazoa</taxon>
        <taxon>Ecdysozoa</taxon>
        <taxon>Arthropoda</taxon>
        <taxon>Crustacea</taxon>
        <taxon>Multicrustacea</taxon>
        <taxon>Malacostraca</taxon>
        <taxon>Eumalacostraca</taxon>
        <taxon>Eucarida</taxon>
        <taxon>Decapoda</taxon>
        <taxon>Pleocyemata</taxon>
        <taxon>Brachyura</taxon>
        <taxon>Eubrachyura</taxon>
        <taxon>Portunoidea</taxon>
        <taxon>Portunidae</taxon>
        <taxon>Portuninae</taxon>
        <taxon>Scylla</taxon>
    </lineage>
</organism>
<evidence type="ECO:0000256" key="2">
    <source>
        <dbReference type="ARBA" id="ARBA00010701"/>
    </source>
</evidence>
<keyword evidence="5" id="KW-0106">Calcium</keyword>
<comment type="similarity">
    <text evidence="2 6">Belongs to the AB hydrolase superfamily. Lipase family.</text>
</comment>
<dbReference type="InterPro" id="IPR000734">
    <property type="entry name" value="TAG_lipase"/>
</dbReference>